<dbReference type="EMBL" id="JACHNB010000001">
    <property type="protein sequence ID" value="MBB4743119.1"/>
    <property type="molecule type" value="Genomic_DNA"/>
</dbReference>
<dbReference type="Proteomes" id="UP000546162">
    <property type="component" value="Unassembled WGS sequence"/>
</dbReference>
<comment type="caution">
    <text evidence="1">The sequence shown here is derived from an EMBL/GenBank/DDBJ whole genome shotgun (WGS) entry which is preliminary data.</text>
</comment>
<organism evidence="1 2">
    <name type="scientific">Actinoplanes octamycinicus</name>
    <dbReference type="NCBI Taxonomy" id="135948"/>
    <lineage>
        <taxon>Bacteria</taxon>
        <taxon>Bacillati</taxon>
        <taxon>Actinomycetota</taxon>
        <taxon>Actinomycetes</taxon>
        <taxon>Micromonosporales</taxon>
        <taxon>Micromonosporaceae</taxon>
        <taxon>Actinoplanes</taxon>
    </lineage>
</organism>
<proteinExistence type="predicted"/>
<name>A0A7W7MAJ2_9ACTN</name>
<dbReference type="RefSeq" id="WP_185043428.1">
    <property type="nucleotide sequence ID" value="NZ_BAABFG010000005.1"/>
</dbReference>
<dbReference type="SUPFAM" id="SSF50998">
    <property type="entry name" value="Quinoprotein alcohol dehydrogenase-like"/>
    <property type="match status" value="1"/>
</dbReference>
<evidence type="ECO:0000313" key="1">
    <source>
        <dbReference type="EMBL" id="MBB4743119.1"/>
    </source>
</evidence>
<evidence type="ECO:0000313" key="2">
    <source>
        <dbReference type="Proteomes" id="UP000546162"/>
    </source>
</evidence>
<gene>
    <name evidence="1" type="ORF">BJY16_006578</name>
</gene>
<dbReference type="InterPro" id="IPR011047">
    <property type="entry name" value="Quinoprotein_ADH-like_sf"/>
</dbReference>
<evidence type="ECO:0008006" key="3">
    <source>
        <dbReference type="Google" id="ProtNLM"/>
    </source>
</evidence>
<accession>A0A7W7MAJ2</accession>
<dbReference type="AlphaFoldDB" id="A0A7W7MAJ2"/>
<reference evidence="1 2" key="1">
    <citation type="submission" date="2020-08" db="EMBL/GenBank/DDBJ databases">
        <title>Sequencing the genomes of 1000 actinobacteria strains.</title>
        <authorList>
            <person name="Klenk H.-P."/>
        </authorList>
    </citation>
    <scope>NUCLEOTIDE SEQUENCE [LARGE SCALE GENOMIC DNA]</scope>
    <source>
        <strain evidence="1 2">DSM 45809</strain>
    </source>
</reference>
<sequence length="329" mass="35538">MRPAMIAEVALPPTSGIIHVAGIGWLATHRAARSVSVLDAGLRVVTQVPIPVAAHQFEASVSEHHLAAVTLDELVVCDRLGRPLWRREHSIPRAGLPCRPNCHLDSQGNLWVYLPAGDELVTYAAATGAELDRIRLASEVGVAYFFPHPDGRRLGLHVAMGQDTPLSHLAWMSDGRIHGRDVPGAFLNGFTSSGDRYLATPHADVPELAIRDLSTGAVVVACDPAEIAGYHNAGDYRLADDPALVNDDLVLVAVNTDGFATAFQDHLLLSTRSLRWQADVDYGGTMTPETFAATDGQGRWVTRAPGGVARLWQLPERITDDIPGQLQLW</sequence>
<protein>
    <recommendedName>
        <fullName evidence="3">Sugar lactone lactonase YvrE</fullName>
    </recommendedName>
</protein>
<keyword evidence="2" id="KW-1185">Reference proteome</keyword>